<sequence>MTRVHPENCVFTEALVPRYSGSAACKNGSNQTDIQQARSLGPPITDDLAALATKILASEGRFDGPNPSLTALDFRDIACVLAEISERTILRSTPANEEFEVRLAASDLPPAVIAITLSPYRATQAGKLPERLPRLPPYWDANRLPQDKS</sequence>
<comment type="caution">
    <text evidence="1">The sequence shown here is derived from an EMBL/GenBank/DDBJ whole genome shotgun (WGS) entry which is preliminary data.</text>
</comment>
<dbReference type="RefSeq" id="WP_256119987.1">
    <property type="nucleotide sequence ID" value="NZ_WHSB02000012.1"/>
</dbReference>
<dbReference type="Gene3D" id="3.90.25.10">
    <property type="entry name" value="UDP-galactose 4-epimerase, domain 1"/>
    <property type="match status" value="1"/>
</dbReference>
<name>A0ABT1RDT1_9HYPH</name>
<gene>
    <name evidence="1" type="ORF">GB927_025130</name>
</gene>
<evidence type="ECO:0000313" key="2">
    <source>
        <dbReference type="Proteomes" id="UP000996601"/>
    </source>
</evidence>
<proteinExistence type="predicted"/>
<dbReference type="EMBL" id="WHSB02000012">
    <property type="protein sequence ID" value="MCQ4633348.1"/>
    <property type="molecule type" value="Genomic_DNA"/>
</dbReference>
<dbReference type="Proteomes" id="UP000996601">
    <property type="component" value="Unassembled WGS sequence"/>
</dbReference>
<keyword evidence="2" id="KW-1185">Reference proteome</keyword>
<protein>
    <submittedName>
        <fullName evidence="1">Uncharacterized protein</fullName>
    </submittedName>
</protein>
<dbReference type="Gene3D" id="3.40.50.720">
    <property type="entry name" value="NAD(P)-binding Rossmann-like Domain"/>
    <property type="match status" value="1"/>
</dbReference>
<organism evidence="1 2">
    <name type="scientific">Shinella lacus</name>
    <dbReference type="NCBI Taxonomy" id="2654216"/>
    <lineage>
        <taxon>Bacteria</taxon>
        <taxon>Pseudomonadati</taxon>
        <taxon>Pseudomonadota</taxon>
        <taxon>Alphaproteobacteria</taxon>
        <taxon>Hyphomicrobiales</taxon>
        <taxon>Rhizobiaceae</taxon>
        <taxon>Shinella</taxon>
    </lineage>
</organism>
<evidence type="ECO:0000313" key="1">
    <source>
        <dbReference type="EMBL" id="MCQ4633348.1"/>
    </source>
</evidence>
<accession>A0ABT1RDT1</accession>
<reference evidence="1" key="1">
    <citation type="submission" date="2021-07" db="EMBL/GenBank/DDBJ databases">
        <title>Shinella sp. nov., a novel member of the genus Shinella from water.</title>
        <authorList>
            <person name="Deng Y."/>
        </authorList>
    </citation>
    <scope>NUCLEOTIDE SEQUENCE</scope>
    <source>
        <strain evidence="1">CPCC 100929</strain>
    </source>
</reference>